<name>A0A3Q3BEE3_KRYMA</name>
<dbReference type="Ensembl" id="ENSKMAT00000028052.1">
    <property type="protein sequence ID" value="ENSKMAP00000027706.1"/>
    <property type="gene ID" value="ENSKMAG00000020538.1"/>
</dbReference>
<sequence length="88" mass="10368">IMREKAKERCADRVEAFNQCCKDSGFLMAFKCREENLSNVGFPCILPHDYQDPAFFEECKQLYIQEKLEFERTGIPAKNRKQRLPTSM</sequence>
<keyword evidence="5" id="KW-1185">Reference proteome</keyword>
<organism evidence="4 5">
    <name type="scientific">Kryptolebias marmoratus</name>
    <name type="common">Mangrove killifish</name>
    <name type="synonym">Rivulus marmoratus</name>
    <dbReference type="NCBI Taxonomy" id="37003"/>
    <lineage>
        <taxon>Eukaryota</taxon>
        <taxon>Metazoa</taxon>
        <taxon>Chordata</taxon>
        <taxon>Craniata</taxon>
        <taxon>Vertebrata</taxon>
        <taxon>Euteleostomi</taxon>
        <taxon>Actinopterygii</taxon>
        <taxon>Neopterygii</taxon>
        <taxon>Teleostei</taxon>
        <taxon>Neoteleostei</taxon>
        <taxon>Acanthomorphata</taxon>
        <taxon>Ovalentaria</taxon>
        <taxon>Atherinomorphae</taxon>
        <taxon>Cyprinodontiformes</taxon>
        <taxon>Rivulidae</taxon>
        <taxon>Kryptolebias</taxon>
    </lineage>
</organism>
<comment type="subcellular location">
    <subcellularLocation>
        <location evidence="3">Mitochondrion</location>
    </subcellularLocation>
</comment>
<evidence type="ECO:0000256" key="1">
    <source>
        <dbReference type="ARBA" id="ARBA00007347"/>
    </source>
</evidence>
<evidence type="ECO:0000313" key="4">
    <source>
        <dbReference type="Ensembl" id="ENSKMAP00000027706.1"/>
    </source>
</evidence>
<dbReference type="GO" id="GO:0005739">
    <property type="term" value="C:mitochondrion"/>
    <property type="evidence" value="ECO:0007669"/>
    <property type="project" value="UniProtKB-SubCell"/>
</dbReference>
<evidence type="ECO:0000256" key="2">
    <source>
        <dbReference type="ARBA" id="ARBA00023157"/>
    </source>
</evidence>
<reference evidence="4" key="1">
    <citation type="submission" date="2025-08" db="UniProtKB">
        <authorList>
            <consortium name="Ensembl"/>
        </authorList>
    </citation>
    <scope>IDENTIFICATION</scope>
</reference>
<dbReference type="InterPro" id="IPR013892">
    <property type="entry name" value="Cyt_c_biogenesis_Cmc1-like"/>
</dbReference>
<accession>A0A3Q3BEE3</accession>
<protein>
    <recommendedName>
        <fullName evidence="3">COX assembly mitochondrial protein</fullName>
    </recommendedName>
</protein>
<reference evidence="4" key="2">
    <citation type="submission" date="2025-09" db="UniProtKB">
        <authorList>
            <consortium name="Ensembl"/>
        </authorList>
    </citation>
    <scope>IDENTIFICATION</scope>
</reference>
<dbReference type="GeneTree" id="ENSGT00940000166989"/>
<evidence type="ECO:0000256" key="3">
    <source>
        <dbReference type="RuleBase" id="RU364104"/>
    </source>
</evidence>
<evidence type="ECO:0000313" key="5">
    <source>
        <dbReference type="Proteomes" id="UP000264800"/>
    </source>
</evidence>
<comment type="similarity">
    <text evidence="1 3">Belongs to the CMC family.</text>
</comment>
<keyword evidence="3" id="KW-0496">Mitochondrion</keyword>
<dbReference type="AlphaFoldDB" id="A0A3Q3BEE3"/>
<proteinExistence type="inferred from homology"/>
<dbReference type="Proteomes" id="UP000264800">
    <property type="component" value="Unplaced"/>
</dbReference>
<dbReference type="Pfam" id="PF08583">
    <property type="entry name" value="Cmc1"/>
    <property type="match status" value="1"/>
</dbReference>
<keyword evidence="2" id="KW-1015">Disulfide bond</keyword>